<dbReference type="GO" id="GO:0005886">
    <property type="term" value="C:plasma membrane"/>
    <property type="evidence" value="ECO:0007669"/>
    <property type="project" value="UniProtKB-SubCell"/>
</dbReference>
<dbReference type="PROSITE" id="PS50990">
    <property type="entry name" value="PEPTIDASE_C39"/>
    <property type="match status" value="1"/>
</dbReference>
<keyword evidence="5" id="KW-0547">Nucleotide-binding</keyword>
<evidence type="ECO:0000256" key="2">
    <source>
        <dbReference type="ARBA" id="ARBA00022448"/>
    </source>
</evidence>
<dbReference type="Pfam" id="PF00005">
    <property type="entry name" value="ABC_tran"/>
    <property type="match status" value="1"/>
</dbReference>
<dbReference type="PROSITE" id="PS50929">
    <property type="entry name" value="ABC_TM1F"/>
    <property type="match status" value="1"/>
</dbReference>
<evidence type="ECO:0000259" key="13">
    <source>
        <dbReference type="PROSITE" id="PS50929"/>
    </source>
</evidence>
<evidence type="ECO:0000313" key="16">
    <source>
        <dbReference type="Proteomes" id="UP001254832"/>
    </source>
</evidence>
<keyword evidence="3" id="KW-1003">Cell membrane</keyword>
<organism evidence="15 16">
    <name type="scientific">Paenibacillus amylolyticus</name>
    <dbReference type="NCBI Taxonomy" id="1451"/>
    <lineage>
        <taxon>Bacteria</taxon>
        <taxon>Bacillati</taxon>
        <taxon>Bacillota</taxon>
        <taxon>Bacilli</taxon>
        <taxon>Bacillales</taxon>
        <taxon>Paenibacillaceae</taxon>
        <taxon>Paenibacillus</taxon>
    </lineage>
</organism>
<dbReference type="RefSeq" id="WP_310145285.1">
    <property type="nucleotide sequence ID" value="NZ_JAVDTR010000020.1"/>
</dbReference>
<dbReference type="GO" id="GO:0005524">
    <property type="term" value="F:ATP binding"/>
    <property type="evidence" value="ECO:0007669"/>
    <property type="project" value="UniProtKB-KW"/>
</dbReference>
<dbReference type="InterPro" id="IPR005074">
    <property type="entry name" value="Peptidase_C39"/>
</dbReference>
<keyword evidence="7" id="KW-0788">Thiol protease</keyword>
<dbReference type="AlphaFoldDB" id="A0AAP5H7X9"/>
<feature type="transmembrane region" description="Helical" evidence="11">
    <location>
        <begin position="409"/>
        <end position="430"/>
    </location>
</feature>
<dbReference type="Gene3D" id="3.40.50.300">
    <property type="entry name" value="P-loop containing nucleotide triphosphate hydrolases"/>
    <property type="match status" value="1"/>
</dbReference>
<feature type="domain" description="ABC transporter" evidence="12">
    <location>
        <begin position="469"/>
        <end position="701"/>
    </location>
</feature>
<keyword evidence="8 15" id="KW-0067">ATP-binding</keyword>
<dbReference type="PANTHER" id="PTHR43394">
    <property type="entry name" value="ATP-DEPENDENT PERMEASE MDL1, MITOCHONDRIAL"/>
    <property type="match status" value="1"/>
</dbReference>
<evidence type="ECO:0000256" key="8">
    <source>
        <dbReference type="ARBA" id="ARBA00022840"/>
    </source>
</evidence>
<reference evidence="15" key="1">
    <citation type="submission" date="2023-07" db="EMBL/GenBank/DDBJ databases">
        <title>Sorghum-associated microbial communities from plants grown in Nebraska, USA.</title>
        <authorList>
            <person name="Schachtman D."/>
        </authorList>
    </citation>
    <scope>NUCLEOTIDE SEQUENCE</scope>
    <source>
        <strain evidence="15">BE80</strain>
    </source>
</reference>
<dbReference type="Proteomes" id="UP001254832">
    <property type="component" value="Unassembled WGS sequence"/>
</dbReference>
<feature type="transmembrane region" description="Helical" evidence="11">
    <location>
        <begin position="378"/>
        <end position="397"/>
    </location>
</feature>
<evidence type="ECO:0000256" key="6">
    <source>
        <dbReference type="ARBA" id="ARBA00022801"/>
    </source>
</evidence>
<dbReference type="Pfam" id="PF00664">
    <property type="entry name" value="ABC_membrane"/>
    <property type="match status" value="1"/>
</dbReference>
<keyword evidence="10 11" id="KW-0472">Membrane</keyword>
<dbReference type="FunFam" id="3.40.50.300:FF:000854">
    <property type="entry name" value="Multidrug ABC transporter ATP-binding protein"/>
    <property type="match status" value="1"/>
</dbReference>
<dbReference type="Gene3D" id="1.20.1560.10">
    <property type="entry name" value="ABC transporter type 1, transmembrane domain"/>
    <property type="match status" value="1"/>
</dbReference>
<dbReference type="InterPro" id="IPR003439">
    <property type="entry name" value="ABC_transporter-like_ATP-bd"/>
</dbReference>
<feature type="transmembrane region" description="Helical" evidence="11">
    <location>
        <begin position="295"/>
        <end position="315"/>
    </location>
</feature>
<keyword evidence="6" id="KW-0378">Hydrolase</keyword>
<keyword evidence="4 11" id="KW-0812">Transmembrane</keyword>
<dbReference type="PANTHER" id="PTHR43394:SF1">
    <property type="entry name" value="ATP-BINDING CASSETTE SUB-FAMILY B MEMBER 10, MITOCHONDRIAL"/>
    <property type="match status" value="1"/>
</dbReference>
<dbReference type="InterPro" id="IPR036640">
    <property type="entry name" value="ABC1_TM_sf"/>
</dbReference>
<dbReference type="GO" id="GO:0008234">
    <property type="term" value="F:cysteine-type peptidase activity"/>
    <property type="evidence" value="ECO:0007669"/>
    <property type="project" value="UniProtKB-KW"/>
</dbReference>
<evidence type="ECO:0000256" key="3">
    <source>
        <dbReference type="ARBA" id="ARBA00022475"/>
    </source>
</evidence>
<feature type="domain" description="Peptidase C39" evidence="14">
    <location>
        <begin position="10"/>
        <end position="130"/>
    </location>
</feature>
<dbReference type="Gene3D" id="3.90.70.10">
    <property type="entry name" value="Cysteine proteinases"/>
    <property type="match status" value="1"/>
</dbReference>
<dbReference type="InterPro" id="IPR039421">
    <property type="entry name" value="Type_1_exporter"/>
</dbReference>
<proteinExistence type="predicted"/>
<dbReference type="InterPro" id="IPR017871">
    <property type="entry name" value="ABC_transporter-like_CS"/>
</dbReference>
<evidence type="ECO:0000256" key="10">
    <source>
        <dbReference type="ARBA" id="ARBA00023136"/>
    </source>
</evidence>
<dbReference type="InterPro" id="IPR011527">
    <property type="entry name" value="ABC1_TM_dom"/>
</dbReference>
<name>A0AAP5H7X9_PAEAM</name>
<dbReference type="InterPro" id="IPR003593">
    <property type="entry name" value="AAA+_ATPase"/>
</dbReference>
<feature type="transmembrane region" description="Helical" evidence="11">
    <location>
        <begin position="193"/>
        <end position="213"/>
    </location>
</feature>
<keyword evidence="9 11" id="KW-1133">Transmembrane helix</keyword>
<keyword evidence="2" id="KW-0813">Transport</keyword>
<comment type="caution">
    <text evidence="15">The sequence shown here is derived from an EMBL/GenBank/DDBJ whole genome shotgun (WGS) entry which is preliminary data.</text>
</comment>
<evidence type="ECO:0000256" key="5">
    <source>
        <dbReference type="ARBA" id="ARBA00022741"/>
    </source>
</evidence>
<feature type="domain" description="ABC transmembrane type-1" evidence="13">
    <location>
        <begin position="157"/>
        <end position="438"/>
    </location>
</feature>
<evidence type="ECO:0000259" key="14">
    <source>
        <dbReference type="PROSITE" id="PS50990"/>
    </source>
</evidence>
<dbReference type="GO" id="GO:0006508">
    <property type="term" value="P:proteolysis"/>
    <property type="evidence" value="ECO:0007669"/>
    <property type="project" value="InterPro"/>
</dbReference>
<dbReference type="SMART" id="SM00382">
    <property type="entry name" value="AAA"/>
    <property type="match status" value="1"/>
</dbReference>
<evidence type="ECO:0000259" key="12">
    <source>
        <dbReference type="PROSITE" id="PS50893"/>
    </source>
</evidence>
<feature type="transmembrane region" description="Helical" evidence="11">
    <location>
        <begin position="266"/>
        <end position="289"/>
    </location>
</feature>
<dbReference type="SUPFAM" id="SSF52540">
    <property type="entry name" value="P-loop containing nucleoside triphosphate hydrolases"/>
    <property type="match status" value="1"/>
</dbReference>
<dbReference type="PROSITE" id="PS00211">
    <property type="entry name" value="ABC_TRANSPORTER_1"/>
    <property type="match status" value="1"/>
</dbReference>
<evidence type="ECO:0000256" key="7">
    <source>
        <dbReference type="ARBA" id="ARBA00022807"/>
    </source>
</evidence>
<keyword evidence="7" id="KW-0645">Protease</keyword>
<dbReference type="GO" id="GO:0015421">
    <property type="term" value="F:ABC-type oligopeptide transporter activity"/>
    <property type="evidence" value="ECO:0007669"/>
    <property type="project" value="TreeGrafter"/>
</dbReference>
<sequence>MMKKMRLIRQLGMTDCGTACLTMLFNYYHYRSDITKISLGANVGRDGVSLEDMKLICEQHFFKFKAYNYANNEQNLIQHLPVIMCSKENHYVVIEKRTKHGFHVLDPAKGKKIRSFSEIVNHFLNIIVVIRPSEDRKQQPLPKSTKMRFKIDWFKMVVSILLTVAAQLIVLIIPGIIQKIIDVLSKDSTELNVYSVLGAVLLIAVAYFGVTWLRKRLILLIQNVLYKDVILQMLKKVFKIDTRFFEGHTSGDIVNRFNNVSMINEFLSSVMVTVSIDVITAIVCGIAMFKYSISLSLVVCIVTVAQLLIIMLLNGRVQKKTSAYMAKQGLLQGELFNMVNNIIQIRNMGIEKIMFDNLDQGYSETVLLHKKRTQTSDLMESAISSINIVTSLLLYAVGGGLVASGDLSLGQLVGFIALSAFFINPIRALSTMLPQLSTLKEVFIRVKELLNYSDITPSGTVKVNDFEVMEFADVSFSYSRRDLYNLKNINLKVVSGQKIAIVGSSGSGKTTITKLIMNVLHKYEGIISINKHNILEIDKEHFYQKVAVVTQTPLVINGTIRSNIDFTGNLTNEQIYDALKKAEMEDDVKGFPLQLETIMGENGQNLSGGQKQRVAIARALASKPSVIIFDEATSNLDPITERKIFANLNDESVTLIMITHRLNVLQKVDHIYVLDRGEVAEHGTHDELMKRKSFYYKSFNGVINDEVNEGVLMR</sequence>
<gene>
    <name evidence="15" type="ORF">J2W91_005285</name>
</gene>
<dbReference type="PROSITE" id="PS50893">
    <property type="entry name" value="ABC_TRANSPORTER_2"/>
    <property type="match status" value="1"/>
</dbReference>
<dbReference type="GO" id="GO:0016887">
    <property type="term" value="F:ATP hydrolysis activity"/>
    <property type="evidence" value="ECO:0007669"/>
    <property type="project" value="InterPro"/>
</dbReference>
<comment type="subcellular location">
    <subcellularLocation>
        <location evidence="1">Cell membrane</location>
        <topology evidence="1">Multi-pass membrane protein</topology>
    </subcellularLocation>
</comment>
<accession>A0AAP5H7X9</accession>
<feature type="transmembrane region" description="Helical" evidence="11">
    <location>
        <begin position="153"/>
        <end position="173"/>
    </location>
</feature>
<dbReference type="EMBL" id="JAVDTR010000020">
    <property type="protein sequence ID" value="MDR6726761.1"/>
    <property type="molecule type" value="Genomic_DNA"/>
</dbReference>
<evidence type="ECO:0000313" key="15">
    <source>
        <dbReference type="EMBL" id="MDR6726761.1"/>
    </source>
</evidence>
<evidence type="ECO:0000256" key="4">
    <source>
        <dbReference type="ARBA" id="ARBA00022692"/>
    </source>
</evidence>
<protein>
    <submittedName>
        <fullName evidence="15">ATP-binding cassette subfamily B protein</fullName>
    </submittedName>
</protein>
<dbReference type="Pfam" id="PF03412">
    <property type="entry name" value="Peptidase_C39"/>
    <property type="match status" value="1"/>
</dbReference>
<evidence type="ECO:0000256" key="9">
    <source>
        <dbReference type="ARBA" id="ARBA00022989"/>
    </source>
</evidence>
<evidence type="ECO:0000256" key="11">
    <source>
        <dbReference type="SAM" id="Phobius"/>
    </source>
</evidence>
<dbReference type="InterPro" id="IPR027417">
    <property type="entry name" value="P-loop_NTPase"/>
</dbReference>
<dbReference type="SUPFAM" id="SSF90123">
    <property type="entry name" value="ABC transporter transmembrane region"/>
    <property type="match status" value="1"/>
</dbReference>
<evidence type="ECO:0000256" key="1">
    <source>
        <dbReference type="ARBA" id="ARBA00004651"/>
    </source>
</evidence>